<comment type="caution">
    <text evidence="2">The sequence shown here is derived from an EMBL/GenBank/DDBJ whole genome shotgun (WGS) entry which is preliminary data.</text>
</comment>
<feature type="compositionally biased region" description="Basic and acidic residues" evidence="1">
    <location>
        <begin position="147"/>
        <end position="161"/>
    </location>
</feature>
<organism evidence="2 3">
    <name type="scientific">Rhododendron griersonianum</name>
    <dbReference type="NCBI Taxonomy" id="479676"/>
    <lineage>
        <taxon>Eukaryota</taxon>
        <taxon>Viridiplantae</taxon>
        <taxon>Streptophyta</taxon>
        <taxon>Embryophyta</taxon>
        <taxon>Tracheophyta</taxon>
        <taxon>Spermatophyta</taxon>
        <taxon>Magnoliopsida</taxon>
        <taxon>eudicotyledons</taxon>
        <taxon>Gunneridae</taxon>
        <taxon>Pentapetalae</taxon>
        <taxon>asterids</taxon>
        <taxon>Ericales</taxon>
        <taxon>Ericaceae</taxon>
        <taxon>Ericoideae</taxon>
        <taxon>Rhodoreae</taxon>
        <taxon>Rhododendron</taxon>
    </lineage>
</organism>
<evidence type="ECO:0000313" key="2">
    <source>
        <dbReference type="EMBL" id="KAG5565862.1"/>
    </source>
</evidence>
<feature type="compositionally biased region" description="Polar residues" evidence="1">
    <location>
        <begin position="9"/>
        <end position="19"/>
    </location>
</feature>
<feature type="compositionally biased region" description="Basic residues" evidence="1">
    <location>
        <begin position="51"/>
        <end position="64"/>
    </location>
</feature>
<proteinExistence type="predicted"/>
<feature type="region of interest" description="Disordered" evidence="1">
    <location>
        <begin position="41"/>
        <end position="85"/>
    </location>
</feature>
<evidence type="ECO:0000256" key="1">
    <source>
        <dbReference type="SAM" id="MobiDB-lite"/>
    </source>
</evidence>
<reference evidence="2" key="1">
    <citation type="submission" date="2020-08" db="EMBL/GenBank/DDBJ databases">
        <title>Plant Genome Project.</title>
        <authorList>
            <person name="Zhang R.-G."/>
        </authorList>
    </citation>
    <scope>NUCLEOTIDE SEQUENCE</scope>
    <source>
        <strain evidence="2">WSP0</strain>
        <tissue evidence="2">Leaf</tissue>
    </source>
</reference>
<evidence type="ECO:0000313" key="3">
    <source>
        <dbReference type="Proteomes" id="UP000823749"/>
    </source>
</evidence>
<feature type="region of interest" description="Disordered" evidence="1">
    <location>
        <begin position="1"/>
        <end position="24"/>
    </location>
</feature>
<protein>
    <submittedName>
        <fullName evidence="2">Uncharacterized protein</fullName>
    </submittedName>
</protein>
<accession>A0AAV6LLZ7</accession>
<keyword evidence="3" id="KW-1185">Reference proteome</keyword>
<name>A0AAV6LLZ7_9ERIC</name>
<dbReference type="Proteomes" id="UP000823749">
    <property type="component" value="Chromosome 1"/>
</dbReference>
<dbReference type="AlphaFoldDB" id="A0AAV6LLZ7"/>
<gene>
    <name evidence="2" type="ORF">RHGRI_001690</name>
</gene>
<sequence length="161" mass="18133">MTGPPPSSPDRTTNDTPPQTGAPLFFANMFSLSSLLPSNTIPPPSSLKLRSDHHHQRLLHHRRPSRDTSSTSANPPPRRSLSKRVNPNSIDFAMLTWLPLLRTPVHWTIPRFQCRPQQLKGTHQYEDGGINAMTQSLSDYFTKPKSPKVDKYRDATQEGRG</sequence>
<dbReference type="EMBL" id="JACTNZ010000001">
    <property type="protein sequence ID" value="KAG5565862.1"/>
    <property type="molecule type" value="Genomic_DNA"/>
</dbReference>
<feature type="region of interest" description="Disordered" evidence="1">
    <location>
        <begin position="141"/>
        <end position="161"/>
    </location>
</feature>